<name>A0A5C0ZXZ4_9GAMM</name>
<sequence>MHRLIFLDESGDLGWNFDSPYRHGGSSRHITIACAFTCIEAKKHLCRTVKRLKKKIDWPPKKEMKWVDMPHDLRIEFSQKAVQLCQVHNTISFCSIVVAKQGVYDHLRDDESLIYNYFIKSLLIDKIRAFRKVTLIPDPRGIAPNSGRPLDHYLQGVLFENGIETGQRTELGVKQIDSQAEMGLQFADMLAGAIQSHYEDANSDCYRILKPYMACHEYYFQQARQQAAFAANAANHSSFEDLPF</sequence>
<proteinExistence type="predicted"/>
<accession>A0A5C0ZXZ4</accession>
<protein>
    <submittedName>
        <fullName evidence="1">DUF3800 domain-containing protein</fullName>
    </submittedName>
</protein>
<gene>
    <name evidence="1" type="ORF">FY550_06780</name>
</gene>
<evidence type="ECO:0000313" key="2">
    <source>
        <dbReference type="Proteomes" id="UP000322553"/>
    </source>
</evidence>
<dbReference type="KEGG" id="kuy:FY550_06780"/>
<reference evidence="1 2" key="1">
    <citation type="submission" date="2019-08" db="EMBL/GenBank/DDBJ databases">
        <title>Complete genome sequence of Kushneria sp. YCWA18, a halophilic phosphate-solubilizing bacterium isolated from Daqiao saltern in China.</title>
        <authorList>
            <person name="Du G.-X."/>
            <person name="Qu L.-Y."/>
        </authorList>
    </citation>
    <scope>NUCLEOTIDE SEQUENCE [LARGE SCALE GENOMIC DNA]</scope>
    <source>
        <strain evidence="1 2">YCWA18</strain>
    </source>
</reference>
<organism evidence="1 2">
    <name type="scientific">Kushneria phosphatilytica</name>
    <dbReference type="NCBI Taxonomy" id="657387"/>
    <lineage>
        <taxon>Bacteria</taxon>
        <taxon>Pseudomonadati</taxon>
        <taxon>Pseudomonadota</taxon>
        <taxon>Gammaproteobacteria</taxon>
        <taxon>Oceanospirillales</taxon>
        <taxon>Halomonadaceae</taxon>
        <taxon>Kushneria</taxon>
    </lineage>
</organism>
<dbReference type="Pfam" id="PF12686">
    <property type="entry name" value="DUF3800"/>
    <property type="match status" value="1"/>
</dbReference>
<dbReference type="EMBL" id="CP043420">
    <property type="protein sequence ID" value="QEL10858.1"/>
    <property type="molecule type" value="Genomic_DNA"/>
</dbReference>
<dbReference type="InterPro" id="IPR024524">
    <property type="entry name" value="DUF3800"/>
</dbReference>
<evidence type="ECO:0000313" key="1">
    <source>
        <dbReference type="EMBL" id="QEL10858.1"/>
    </source>
</evidence>
<dbReference type="Proteomes" id="UP000322553">
    <property type="component" value="Chromosome"/>
</dbReference>
<dbReference type="AlphaFoldDB" id="A0A5C0ZXZ4"/>
<dbReference type="OrthoDB" id="6914078at2"/>
<keyword evidence="2" id="KW-1185">Reference proteome</keyword>
<dbReference type="RefSeq" id="WP_084387964.1">
    <property type="nucleotide sequence ID" value="NZ_CP043420.1"/>
</dbReference>